<feature type="coiled-coil region" evidence="1">
    <location>
        <begin position="18"/>
        <end position="45"/>
    </location>
</feature>
<evidence type="ECO:0000256" key="2">
    <source>
        <dbReference type="SAM" id="MobiDB-lite"/>
    </source>
</evidence>
<evidence type="ECO:0000256" key="1">
    <source>
        <dbReference type="SAM" id="Coils"/>
    </source>
</evidence>
<comment type="caution">
    <text evidence="3">The sequence shown here is derived from an EMBL/GenBank/DDBJ whole genome shotgun (WGS) entry which is preliminary data.</text>
</comment>
<keyword evidence="1" id="KW-0175">Coiled coil</keyword>
<sequence length="132" mass="15453">KRKIDRLLDAHLEGALELAEYQQKKNTLVEQKAELQQKLSHFERKGNHWLELMRNWILDANQAKNLASAENFDEIKMFLKKIGSNQKIENQSLSIFWKSPWDYLAKAHAEGRSPEAESSRSLKMWTRGELDS</sequence>
<feature type="region of interest" description="Disordered" evidence="2">
    <location>
        <begin position="110"/>
        <end position="132"/>
    </location>
</feature>
<dbReference type="EMBL" id="PCWR01000007">
    <property type="protein sequence ID" value="PIR07572.1"/>
    <property type="molecule type" value="Genomic_DNA"/>
</dbReference>
<reference evidence="3 4" key="1">
    <citation type="submission" date="2017-09" db="EMBL/GenBank/DDBJ databases">
        <title>Depth-based differentiation of microbial function through sediment-hosted aquifers and enrichment of novel symbionts in the deep terrestrial subsurface.</title>
        <authorList>
            <person name="Probst A.J."/>
            <person name="Ladd B."/>
            <person name="Jarett J.K."/>
            <person name="Geller-Mcgrath D.E."/>
            <person name="Sieber C.M."/>
            <person name="Emerson J.B."/>
            <person name="Anantharaman K."/>
            <person name="Thomas B.C."/>
            <person name="Malmstrom R."/>
            <person name="Stieglmeier M."/>
            <person name="Klingl A."/>
            <person name="Woyke T."/>
            <person name="Ryan C.M."/>
            <person name="Banfield J.F."/>
        </authorList>
    </citation>
    <scope>NUCLEOTIDE SEQUENCE [LARGE SCALE GENOMIC DNA]</scope>
    <source>
        <strain evidence="3">CG11_big_fil_rev_8_21_14_0_20_38_23</strain>
    </source>
</reference>
<gene>
    <name evidence="3" type="ORF">COV54_00170</name>
</gene>
<dbReference type="Proteomes" id="UP000228867">
    <property type="component" value="Unassembled WGS sequence"/>
</dbReference>
<organism evidence="3 4">
    <name type="scientific">Candidatus Jorgensenbacteria bacterium CG11_big_fil_rev_8_21_14_0_20_38_23</name>
    <dbReference type="NCBI Taxonomy" id="1974594"/>
    <lineage>
        <taxon>Bacteria</taxon>
        <taxon>Candidatus Joergenseniibacteriota</taxon>
    </lineage>
</organism>
<name>A0A2H0NFA6_9BACT</name>
<protein>
    <recommendedName>
        <fullName evidence="5">Recombinase</fullName>
    </recommendedName>
</protein>
<evidence type="ECO:0000313" key="4">
    <source>
        <dbReference type="Proteomes" id="UP000228867"/>
    </source>
</evidence>
<evidence type="ECO:0000313" key="3">
    <source>
        <dbReference type="EMBL" id="PIR07572.1"/>
    </source>
</evidence>
<accession>A0A2H0NFA6</accession>
<dbReference type="AlphaFoldDB" id="A0A2H0NFA6"/>
<proteinExistence type="predicted"/>
<evidence type="ECO:0008006" key="5">
    <source>
        <dbReference type="Google" id="ProtNLM"/>
    </source>
</evidence>
<feature type="non-terminal residue" evidence="3">
    <location>
        <position position="1"/>
    </location>
</feature>